<keyword evidence="1" id="KW-0732">Signal</keyword>
<dbReference type="Proteomes" id="UP001595616">
    <property type="component" value="Unassembled WGS sequence"/>
</dbReference>
<evidence type="ECO:0000313" key="2">
    <source>
        <dbReference type="EMBL" id="MFC3809849.1"/>
    </source>
</evidence>
<keyword evidence="3" id="KW-1185">Reference proteome</keyword>
<reference evidence="3" key="1">
    <citation type="journal article" date="2019" name="Int. J. Syst. Evol. Microbiol.">
        <title>The Global Catalogue of Microorganisms (GCM) 10K type strain sequencing project: providing services to taxonomists for standard genome sequencing and annotation.</title>
        <authorList>
            <consortium name="The Broad Institute Genomics Platform"/>
            <consortium name="The Broad Institute Genome Sequencing Center for Infectious Disease"/>
            <person name="Wu L."/>
            <person name="Ma J."/>
        </authorList>
    </citation>
    <scope>NUCLEOTIDE SEQUENCE [LARGE SCALE GENOMIC DNA]</scope>
    <source>
        <strain evidence="3">CECT 7956</strain>
    </source>
</reference>
<dbReference type="RefSeq" id="WP_379835431.1">
    <property type="nucleotide sequence ID" value="NZ_JBHRYQ010000001.1"/>
</dbReference>
<evidence type="ECO:0000256" key="1">
    <source>
        <dbReference type="SAM" id="SignalP"/>
    </source>
</evidence>
<gene>
    <name evidence="2" type="ORF">ACFOOI_04205</name>
</gene>
<dbReference type="InterPro" id="IPR051200">
    <property type="entry name" value="Host-pathogen_enzymatic-act"/>
</dbReference>
<proteinExistence type="predicted"/>
<dbReference type="SUPFAM" id="SSF51004">
    <property type="entry name" value="C-terminal (heme d1) domain of cytochrome cd1-nitrite reductase"/>
    <property type="match status" value="1"/>
</dbReference>
<dbReference type="PANTHER" id="PTHR47197">
    <property type="entry name" value="PROTEIN NIRF"/>
    <property type="match status" value="1"/>
</dbReference>
<dbReference type="EMBL" id="JBHRYQ010000001">
    <property type="protein sequence ID" value="MFC3809849.1"/>
    <property type="molecule type" value="Genomic_DNA"/>
</dbReference>
<feature type="signal peptide" evidence="1">
    <location>
        <begin position="1"/>
        <end position="21"/>
    </location>
</feature>
<name>A0ABV7YRP9_9BACT</name>
<sequence length="343" mass="38053">MFVKYLLPFFLVLILSCNSNQEIPSISIGNNVAVVTNGGENSIQVIDLSTLEVKNTFFLNSQSGTFVHHIYADQEFNQFALAVPFFDFSNGHSALHTSSPKGQIQLINANTGQLELNIEVPFANHNAVFSSDGSEVWTTTVSHSGKVYVYDVKSGKQLTEIPVGADPSEVIFAQNGQVALTVAEESSFLTIIDTKQKQIIKEVKVDPNPSIVWPGYDQNSVFVVNGNRKSLNVVDLIQQKVVDYIDFDFVPGFSIFNFDKKNVWVCNPAANKILVYSKTDTWKVIKQINTDADPHQIKFFDSNNKAMVVNQKDNTAQIIDTNSFSILKTIQLGQKPNGILIKP</sequence>
<feature type="chain" id="PRO_5045455865" evidence="1">
    <location>
        <begin position="22"/>
        <end position="343"/>
    </location>
</feature>
<dbReference type="PANTHER" id="PTHR47197:SF3">
    <property type="entry name" value="DIHYDRO-HEME D1 DEHYDROGENASE"/>
    <property type="match status" value="1"/>
</dbReference>
<evidence type="ECO:0000313" key="3">
    <source>
        <dbReference type="Proteomes" id="UP001595616"/>
    </source>
</evidence>
<dbReference type="InterPro" id="IPR015943">
    <property type="entry name" value="WD40/YVTN_repeat-like_dom_sf"/>
</dbReference>
<dbReference type="InterPro" id="IPR011048">
    <property type="entry name" value="Haem_d1_sf"/>
</dbReference>
<protein>
    <submittedName>
        <fullName evidence="2">YncE family protein</fullName>
    </submittedName>
</protein>
<dbReference type="PROSITE" id="PS51257">
    <property type="entry name" value="PROKAR_LIPOPROTEIN"/>
    <property type="match status" value="1"/>
</dbReference>
<accession>A0ABV7YRP9</accession>
<dbReference type="Gene3D" id="2.130.10.10">
    <property type="entry name" value="YVTN repeat-like/Quinoprotein amine dehydrogenase"/>
    <property type="match status" value="1"/>
</dbReference>
<comment type="caution">
    <text evidence="2">The sequence shown here is derived from an EMBL/GenBank/DDBJ whole genome shotgun (WGS) entry which is preliminary data.</text>
</comment>
<organism evidence="2 3">
    <name type="scientific">Lacihabitans lacunae</name>
    <dbReference type="NCBI Taxonomy" id="1028214"/>
    <lineage>
        <taxon>Bacteria</taxon>
        <taxon>Pseudomonadati</taxon>
        <taxon>Bacteroidota</taxon>
        <taxon>Cytophagia</taxon>
        <taxon>Cytophagales</taxon>
        <taxon>Leadbetterellaceae</taxon>
        <taxon>Lacihabitans</taxon>
    </lineage>
</organism>